<proteinExistence type="inferred from homology"/>
<feature type="transmembrane region" description="Helical" evidence="7">
    <location>
        <begin position="97"/>
        <end position="118"/>
    </location>
</feature>
<keyword evidence="3 7" id="KW-0812">Transmembrane</keyword>
<dbReference type="PANTHER" id="PTHR32322">
    <property type="entry name" value="INNER MEMBRANE TRANSPORTER"/>
    <property type="match status" value="1"/>
</dbReference>
<keyword evidence="10" id="KW-1185">Reference proteome</keyword>
<feature type="transmembrane region" description="Helical" evidence="7">
    <location>
        <begin position="41"/>
        <end position="59"/>
    </location>
</feature>
<feature type="transmembrane region" description="Helical" evidence="7">
    <location>
        <begin position="150"/>
        <end position="172"/>
    </location>
</feature>
<evidence type="ECO:0000256" key="5">
    <source>
        <dbReference type="ARBA" id="ARBA00023136"/>
    </source>
</evidence>
<comment type="similarity">
    <text evidence="2">Belongs to the EamA transporter family.</text>
</comment>
<evidence type="ECO:0000256" key="4">
    <source>
        <dbReference type="ARBA" id="ARBA00022989"/>
    </source>
</evidence>
<keyword evidence="4 7" id="KW-1133">Transmembrane helix</keyword>
<dbReference type="Pfam" id="PF00892">
    <property type="entry name" value="EamA"/>
    <property type="match status" value="2"/>
</dbReference>
<feature type="transmembrane region" description="Helical" evidence="7">
    <location>
        <begin position="251"/>
        <end position="269"/>
    </location>
</feature>
<dbReference type="Proteomes" id="UP001143480">
    <property type="component" value="Unassembled WGS sequence"/>
</dbReference>
<dbReference type="SUPFAM" id="SSF103481">
    <property type="entry name" value="Multidrug resistance efflux transporter EmrE"/>
    <property type="match status" value="2"/>
</dbReference>
<dbReference type="InterPro" id="IPR000620">
    <property type="entry name" value="EamA_dom"/>
</dbReference>
<protein>
    <recommendedName>
        <fullName evidence="8">EamA domain-containing protein</fullName>
    </recommendedName>
</protein>
<accession>A0A9W6NT88</accession>
<evidence type="ECO:0000256" key="7">
    <source>
        <dbReference type="SAM" id="Phobius"/>
    </source>
</evidence>
<keyword evidence="5 7" id="KW-0472">Membrane</keyword>
<dbReference type="AlphaFoldDB" id="A0A9W6NT88"/>
<dbReference type="RefSeq" id="WP_261958774.1">
    <property type="nucleotide sequence ID" value="NZ_BAAAXA010000001.1"/>
</dbReference>
<feature type="transmembrane region" description="Helical" evidence="7">
    <location>
        <begin position="219"/>
        <end position="239"/>
    </location>
</feature>
<feature type="compositionally biased region" description="Low complexity" evidence="6">
    <location>
        <begin position="299"/>
        <end position="308"/>
    </location>
</feature>
<dbReference type="EMBL" id="BSFP01000149">
    <property type="protein sequence ID" value="GLL08474.1"/>
    <property type="molecule type" value="Genomic_DNA"/>
</dbReference>
<evidence type="ECO:0000259" key="8">
    <source>
        <dbReference type="Pfam" id="PF00892"/>
    </source>
</evidence>
<dbReference type="InterPro" id="IPR050638">
    <property type="entry name" value="AA-Vitamin_Transporters"/>
</dbReference>
<evidence type="ECO:0000256" key="2">
    <source>
        <dbReference type="ARBA" id="ARBA00007362"/>
    </source>
</evidence>
<sequence length="334" mass="32945">MAPHGVRIARGEAAILLSSTVYGVSTTVSVLALHAVRPADLLAVELIGAAAVLLGVAALRGRLRWRGAARNLALGGLFPGATFLLADLGLARTSASSGSLLVAVDPLLSVLLAVLVLGERMAGRAVVALVVGLGGSALVAFGPTDGGTGASAAIGNLLVLGAVVAGALFLVATRRYSGHDDGDGFAAGAWQTAGGALLTAPFVAFSWAGGGSRLPAAGAVAWIACLGVVLLGAVGGVAYNRGIAHVPASRAGQLMNLTPVIGTLTGVVFLHERPALVQLAGGAAILAGLALLLRAGPAEGAEPPAAAGSEDRDRDDSRALTPGPEVLADRCGNR</sequence>
<evidence type="ECO:0000256" key="6">
    <source>
        <dbReference type="SAM" id="MobiDB-lite"/>
    </source>
</evidence>
<evidence type="ECO:0000313" key="10">
    <source>
        <dbReference type="Proteomes" id="UP001143480"/>
    </source>
</evidence>
<name>A0A9W6NT88_9ACTN</name>
<evidence type="ECO:0000256" key="3">
    <source>
        <dbReference type="ARBA" id="ARBA00022692"/>
    </source>
</evidence>
<gene>
    <name evidence="9" type="ORF">GCM10017581_102380</name>
</gene>
<dbReference type="InterPro" id="IPR037185">
    <property type="entry name" value="EmrE-like"/>
</dbReference>
<organism evidence="9 10">
    <name type="scientific">Dactylosporangium matsuzakiense</name>
    <dbReference type="NCBI Taxonomy" id="53360"/>
    <lineage>
        <taxon>Bacteria</taxon>
        <taxon>Bacillati</taxon>
        <taxon>Actinomycetota</taxon>
        <taxon>Actinomycetes</taxon>
        <taxon>Micromonosporales</taxon>
        <taxon>Micromonosporaceae</taxon>
        <taxon>Dactylosporangium</taxon>
    </lineage>
</organism>
<feature type="transmembrane region" description="Helical" evidence="7">
    <location>
        <begin position="275"/>
        <end position="293"/>
    </location>
</feature>
<dbReference type="GO" id="GO:0016020">
    <property type="term" value="C:membrane"/>
    <property type="evidence" value="ECO:0007669"/>
    <property type="project" value="UniProtKB-SubCell"/>
</dbReference>
<feature type="transmembrane region" description="Helical" evidence="7">
    <location>
        <begin position="12"/>
        <end position="35"/>
    </location>
</feature>
<reference evidence="9" key="1">
    <citation type="journal article" date="2014" name="Int. J. Syst. Evol. Microbiol.">
        <title>Complete genome sequence of Corynebacterium casei LMG S-19264T (=DSM 44701T), isolated from a smear-ripened cheese.</title>
        <authorList>
            <consortium name="US DOE Joint Genome Institute (JGI-PGF)"/>
            <person name="Walter F."/>
            <person name="Albersmeier A."/>
            <person name="Kalinowski J."/>
            <person name="Ruckert C."/>
        </authorList>
    </citation>
    <scope>NUCLEOTIDE SEQUENCE</scope>
    <source>
        <strain evidence="9">VKM Ac-1321</strain>
    </source>
</reference>
<feature type="transmembrane region" description="Helical" evidence="7">
    <location>
        <begin position="184"/>
        <end position="207"/>
    </location>
</feature>
<evidence type="ECO:0000313" key="9">
    <source>
        <dbReference type="EMBL" id="GLL08474.1"/>
    </source>
</evidence>
<reference evidence="9" key="2">
    <citation type="submission" date="2023-01" db="EMBL/GenBank/DDBJ databases">
        <authorList>
            <person name="Sun Q."/>
            <person name="Evtushenko L."/>
        </authorList>
    </citation>
    <scope>NUCLEOTIDE SEQUENCE</scope>
    <source>
        <strain evidence="9">VKM Ac-1321</strain>
    </source>
</reference>
<feature type="domain" description="EamA" evidence="8">
    <location>
        <begin position="11"/>
        <end position="140"/>
    </location>
</feature>
<evidence type="ECO:0000256" key="1">
    <source>
        <dbReference type="ARBA" id="ARBA00004141"/>
    </source>
</evidence>
<dbReference type="PANTHER" id="PTHR32322:SF2">
    <property type="entry name" value="EAMA DOMAIN-CONTAINING PROTEIN"/>
    <property type="match status" value="1"/>
</dbReference>
<comment type="caution">
    <text evidence="9">The sequence shown here is derived from an EMBL/GenBank/DDBJ whole genome shotgun (WGS) entry which is preliminary data.</text>
</comment>
<feature type="region of interest" description="Disordered" evidence="6">
    <location>
        <begin position="299"/>
        <end position="334"/>
    </location>
</feature>
<feature type="domain" description="EamA" evidence="8">
    <location>
        <begin position="154"/>
        <end position="293"/>
    </location>
</feature>
<feature type="transmembrane region" description="Helical" evidence="7">
    <location>
        <begin position="125"/>
        <end position="144"/>
    </location>
</feature>
<comment type="subcellular location">
    <subcellularLocation>
        <location evidence="1">Membrane</location>
        <topology evidence="1">Multi-pass membrane protein</topology>
    </subcellularLocation>
</comment>
<feature type="compositionally biased region" description="Basic and acidic residues" evidence="6">
    <location>
        <begin position="309"/>
        <end position="318"/>
    </location>
</feature>
<dbReference type="Gene3D" id="1.10.3730.20">
    <property type="match status" value="1"/>
</dbReference>
<feature type="transmembrane region" description="Helical" evidence="7">
    <location>
        <begin position="71"/>
        <end position="91"/>
    </location>
</feature>